<evidence type="ECO:0000313" key="2">
    <source>
        <dbReference type="Proteomes" id="UP000828768"/>
    </source>
</evidence>
<dbReference type="SUPFAM" id="SSF47240">
    <property type="entry name" value="Ferritin-like"/>
    <property type="match status" value="1"/>
</dbReference>
<dbReference type="InterPro" id="IPR009078">
    <property type="entry name" value="Ferritin-like_SF"/>
</dbReference>
<evidence type="ECO:0000313" key="1">
    <source>
        <dbReference type="EMBL" id="UAW01077.1"/>
    </source>
</evidence>
<gene>
    <name evidence="1" type="ORF">STIP28_35</name>
</gene>
<proteinExistence type="predicted"/>
<dbReference type="EMBL" id="MZ803112">
    <property type="protein sequence ID" value="UAW01077.1"/>
    <property type="molecule type" value="Genomic_DNA"/>
</dbReference>
<sequence length="239" mass="27167">MSEYLKIMSRKRSWTPVAVDKGPVTEGSEDTLKRCLALRTLELPVKEMLQQGLERELPNDPGIIPALRSNQSDEDKHDRALQFIVDAHGVDDGAEREAQRIRKAWLSNPSHPLLKTAILERSVFFVLLPFFRFNGDMGIRTVASDISRDEQTHTLIHAMVAHDLGEKTTPALDKLRKATVHWAMDQLGTSENKYLNKDFWLKASDNLYHQGKATELAETQRARMPAFFESSNINLPQYG</sequence>
<reference evidence="1" key="1">
    <citation type="submission" date="2021-08" db="EMBL/GenBank/DDBJ databases">
        <authorList>
            <person name="Shitrit D."/>
            <person name="Kirzner S."/>
            <person name="Dekel-Bird N.P."/>
            <person name="Avrani S."/>
            <person name="Sabehi G."/>
            <person name="Perkarsky I."/>
            <person name="Peleg M."/>
            <person name="Tahan R."/>
            <person name="Kondratyeva K."/>
            <person name="Lindell D."/>
        </authorList>
    </citation>
    <scope>NUCLEOTIDE SEQUENCE</scope>
</reference>
<dbReference type="Proteomes" id="UP000828768">
    <property type="component" value="Segment"/>
</dbReference>
<keyword evidence="2" id="KW-1185">Reference proteome</keyword>
<organism evidence="1 2">
    <name type="scientific">Synechococcus T7-like virus S-TIP28</name>
    <dbReference type="NCBI Taxonomy" id="1332140"/>
    <lineage>
        <taxon>Viruses</taxon>
        <taxon>Duplodnaviria</taxon>
        <taxon>Heunggongvirae</taxon>
        <taxon>Uroviricota</taxon>
        <taxon>Caudoviricetes</taxon>
        <taxon>Autographivirales</taxon>
        <taxon>Autographivirales incertae sedis</taxon>
        <taxon>Tiranvirus</taxon>
        <taxon>Tiranvirus STIP28</taxon>
    </lineage>
</organism>
<name>A0AAE9BP13_9CAUD</name>
<accession>A0AAE9BP13</accession>
<protein>
    <submittedName>
        <fullName evidence="1">Class I ribonucleotide reductase beta subunit</fullName>
    </submittedName>
</protein>